<accession>A5CY65</accession>
<dbReference type="HOGENOM" id="CLU_114047_2_2_9"/>
<dbReference type="Pfam" id="PF15919">
    <property type="entry name" value="HicB_lk_antitox"/>
    <property type="match status" value="1"/>
</dbReference>
<dbReference type="AlphaFoldDB" id="A5CY65"/>
<protein>
    <submittedName>
        <fullName evidence="2">Uncharacterized conserved protein</fullName>
    </submittedName>
</protein>
<dbReference type="KEGG" id="pth:PTH_2874"/>
<sequence length="78" mass="8463">MIKVKYLAVIEQGPDNYSAYLPDVPGCVATGKTIEETLRRLTRALEIHLAGLKEDGLPLPVPTSAAEYVELPSRQVVG</sequence>
<dbReference type="InterPro" id="IPR051404">
    <property type="entry name" value="TA_system_antitoxin"/>
</dbReference>
<dbReference type="EMBL" id="AP009389">
    <property type="protein sequence ID" value="BAF61055.1"/>
    <property type="molecule type" value="Genomic_DNA"/>
</dbReference>
<evidence type="ECO:0000259" key="1">
    <source>
        <dbReference type="Pfam" id="PF15919"/>
    </source>
</evidence>
<proteinExistence type="predicted"/>
<gene>
    <name evidence="2" type="ordered locus">PTH_2874</name>
</gene>
<dbReference type="InterPro" id="IPR031807">
    <property type="entry name" value="HicB-like"/>
</dbReference>
<evidence type="ECO:0000313" key="2">
    <source>
        <dbReference type="EMBL" id="BAF61055.1"/>
    </source>
</evidence>
<name>A5CY65_PELTS</name>
<dbReference type="Proteomes" id="UP000006556">
    <property type="component" value="Chromosome"/>
</dbReference>
<dbReference type="Gene3D" id="3.30.160.250">
    <property type="match status" value="1"/>
</dbReference>
<dbReference type="PANTHER" id="PTHR34504:SF2">
    <property type="entry name" value="UPF0150 PROTEIN SSL0259"/>
    <property type="match status" value="1"/>
</dbReference>
<dbReference type="InterPro" id="IPR035069">
    <property type="entry name" value="TTHA1013/TTHA0281-like"/>
</dbReference>
<feature type="domain" description="HicB-like antitoxin of toxin-antitoxin system" evidence="1">
    <location>
        <begin position="6"/>
        <end position="72"/>
    </location>
</feature>
<keyword evidence="3" id="KW-1185">Reference proteome</keyword>
<dbReference type="PANTHER" id="PTHR34504">
    <property type="entry name" value="ANTITOXIN HICB"/>
    <property type="match status" value="1"/>
</dbReference>
<dbReference type="STRING" id="370438.PTH_2874"/>
<evidence type="ECO:0000313" key="3">
    <source>
        <dbReference type="Proteomes" id="UP000006556"/>
    </source>
</evidence>
<dbReference type="SUPFAM" id="SSF143100">
    <property type="entry name" value="TTHA1013/TTHA0281-like"/>
    <property type="match status" value="1"/>
</dbReference>
<organism evidence="2 3">
    <name type="scientific">Pelotomaculum thermopropionicum (strain DSM 13744 / JCM 10971 / SI)</name>
    <dbReference type="NCBI Taxonomy" id="370438"/>
    <lineage>
        <taxon>Bacteria</taxon>
        <taxon>Bacillati</taxon>
        <taxon>Bacillota</taxon>
        <taxon>Clostridia</taxon>
        <taxon>Eubacteriales</taxon>
        <taxon>Desulfotomaculaceae</taxon>
        <taxon>Pelotomaculum</taxon>
    </lineage>
</organism>
<dbReference type="eggNOG" id="COG1598">
    <property type="taxonomic scope" value="Bacteria"/>
</dbReference>
<reference evidence="3" key="1">
    <citation type="journal article" date="2008" name="Genome Res.">
        <title>The genome of Pelotomaculum thermopropionicum reveals niche-associated evolution in anaerobic microbiota.</title>
        <authorList>
            <person name="Kosaka T."/>
            <person name="Kato S."/>
            <person name="Shimoyama T."/>
            <person name="Ishii S."/>
            <person name="Abe T."/>
            <person name="Watanabe K."/>
        </authorList>
    </citation>
    <scope>NUCLEOTIDE SEQUENCE [LARGE SCALE GENOMIC DNA]</scope>
    <source>
        <strain evidence="3">DSM 13744 / JCM 10971 / SI</strain>
    </source>
</reference>